<dbReference type="Proteomes" id="UP000812287">
    <property type="component" value="Unassembled WGS sequence"/>
</dbReference>
<keyword evidence="2" id="KW-1185">Reference proteome</keyword>
<proteinExistence type="predicted"/>
<accession>A0A9P8AVG6</accession>
<evidence type="ECO:0000313" key="2">
    <source>
        <dbReference type="Proteomes" id="UP000812287"/>
    </source>
</evidence>
<dbReference type="InterPro" id="IPR018788">
    <property type="entry name" value="Proteasome_assmbl_chp_3"/>
</dbReference>
<dbReference type="InterPro" id="IPR053720">
    <property type="entry name" value="Psm_Assembly_Chaperone"/>
</dbReference>
<dbReference type="PANTHER" id="PTHR31051:SF1">
    <property type="entry name" value="PROTEASOME ASSEMBLY CHAPERONE 3"/>
    <property type="match status" value="1"/>
</dbReference>
<name>A0A9P8AVG6_9AGAR</name>
<comment type="caution">
    <text evidence="1">The sequence shown here is derived from an EMBL/GenBank/DDBJ whole genome shotgun (WGS) entry which is preliminary data.</text>
</comment>
<dbReference type="Gene3D" id="3.30.230.90">
    <property type="match status" value="1"/>
</dbReference>
<dbReference type="GO" id="GO:0043248">
    <property type="term" value="P:proteasome assembly"/>
    <property type="evidence" value="ECO:0007669"/>
    <property type="project" value="InterPro"/>
</dbReference>
<evidence type="ECO:0000313" key="1">
    <source>
        <dbReference type="EMBL" id="KAG7447892.1"/>
    </source>
</evidence>
<reference evidence="1" key="1">
    <citation type="submission" date="2020-11" db="EMBL/GenBank/DDBJ databases">
        <title>Adaptations for nitrogen fixation in a non-lichenized fungal sporocarp promotes dispersal by wood-feeding termites.</title>
        <authorList>
            <consortium name="DOE Joint Genome Institute"/>
            <person name="Koch R.A."/>
            <person name="Yoon G."/>
            <person name="Arayal U."/>
            <person name="Lail K."/>
            <person name="Amirebrahimi M."/>
            <person name="Labutti K."/>
            <person name="Lipzen A."/>
            <person name="Riley R."/>
            <person name="Barry K."/>
            <person name="Henrissat B."/>
            <person name="Grigoriev I.V."/>
            <person name="Herr J.R."/>
            <person name="Aime M.C."/>
        </authorList>
    </citation>
    <scope>NUCLEOTIDE SEQUENCE</scope>
    <source>
        <strain evidence="1">MCA 3950</strain>
    </source>
</reference>
<organism evidence="1 2">
    <name type="scientific">Guyanagaster necrorhizus</name>
    <dbReference type="NCBI Taxonomy" id="856835"/>
    <lineage>
        <taxon>Eukaryota</taxon>
        <taxon>Fungi</taxon>
        <taxon>Dikarya</taxon>
        <taxon>Basidiomycota</taxon>
        <taxon>Agaricomycotina</taxon>
        <taxon>Agaricomycetes</taxon>
        <taxon>Agaricomycetidae</taxon>
        <taxon>Agaricales</taxon>
        <taxon>Marasmiineae</taxon>
        <taxon>Physalacriaceae</taxon>
        <taxon>Guyanagaster</taxon>
    </lineage>
</organism>
<dbReference type="OrthoDB" id="5593278at2759"/>
<sequence length="158" mass="16801">MGSRQTAKELAGNLTEVVIQTFSDRILVLVTQLGKIGNLIQATLPPTTSLVAAPAIDPADPIAISLPPPPPAIQLTPLLGNAPSEHLQTLHNLFASQIATLVWAAEEESIIRPSRQSVIVGIALQKSDVNEGVGLSDTERATFLGVMDMVQRLLVQKL</sequence>
<evidence type="ECO:0008006" key="3">
    <source>
        <dbReference type="Google" id="ProtNLM"/>
    </source>
</evidence>
<dbReference type="PANTHER" id="PTHR31051">
    <property type="entry name" value="PROTEASOME ASSEMBLY CHAPERONE 3"/>
    <property type="match status" value="1"/>
</dbReference>
<dbReference type="AlphaFoldDB" id="A0A9P8AVG6"/>
<dbReference type="GeneID" id="66110283"/>
<protein>
    <recommendedName>
        <fullName evidence="3">Proteasome assembly chaperone 3</fullName>
    </recommendedName>
</protein>
<dbReference type="RefSeq" id="XP_043041392.1">
    <property type="nucleotide sequence ID" value="XM_043187986.1"/>
</dbReference>
<dbReference type="EMBL" id="MU250530">
    <property type="protein sequence ID" value="KAG7447892.1"/>
    <property type="molecule type" value="Genomic_DNA"/>
</dbReference>
<gene>
    <name evidence="1" type="ORF">BT62DRAFT_946645</name>
</gene>